<keyword evidence="3 5" id="KW-0328">Glycosyltransferase</keyword>
<evidence type="ECO:0000313" key="8">
    <source>
        <dbReference type="Proteomes" id="UP000838412"/>
    </source>
</evidence>
<dbReference type="UniPathway" id="UPA00378"/>
<comment type="pathway">
    <text evidence="1">Protein modification; protein glycosylation.</text>
</comment>
<keyword evidence="4 5" id="KW-0808">Transferase</keyword>
<dbReference type="Gene3D" id="3.40.50.11660">
    <property type="entry name" value="Glycosyl transferase family 10, C-terminal domain"/>
    <property type="match status" value="1"/>
</dbReference>
<dbReference type="InterPro" id="IPR001503">
    <property type="entry name" value="Glyco_trans_10"/>
</dbReference>
<proteinExistence type="inferred from homology"/>
<evidence type="ECO:0000256" key="3">
    <source>
        <dbReference type="ARBA" id="ARBA00022676"/>
    </source>
</evidence>
<dbReference type="AlphaFoldDB" id="A0A8K0EQM1"/>
<dbReference type="OrthoDB" id="5989014at2759"/>
<dbReference type="PANTHER" id="PTHR11929:SF145">
    <property type="entry name" value="ALPHA-(1,3)-FUCOSYLTRANSFERASE FUT-1"/>
    <property type="match status" value="1"/>
</dbReference>
<comment type="similarity">
    <text evidence="2 5">Belongs to the glycosyltransferase 10 family.</text>
</comment>
<protein>
    <recommendedName>
        <fullName evidence="5">Fucosyltransferase</fullName>
        <ecNumber evidence="5">2.4.1.-</ecNumber>
    </recommendedName>
</protein>
<evidence type="ECO:0000256" key="4">
    <source>
        <dbReference type="ARBA" id="ARBA00022679"/>
    </source>
</evidence>
<dbReference type="Pfam" id="PF00852">
    <property type="entry name" value="Glyco_transf_10"/>
    <property type="match status" value="1"/>
</dbReference>
<keyword evidence="5" id="KW-0472">Membrane</keyword>
<dbReference type="PANTHER" id="PTHR11929">
    <property type="entry name" value="ALPHA- 1,3 -FUCOSYLTRANSFERASE"/>
    <property type="match status" value="1"/>
</dbReference>
<dbReference type="GO" id="GO:0046920">
    <property type="term" value="F:alpha-(1-&gt;3)-fucosyltransferase activity"/>
    <property type="evidence" value="ECO:0007669"/>
    <property type="project" value="TreeGrafter"/>
</dbReference>
<evidence type="ECO:0000256" key="5">
    <source>
        <dbReference type="RuleBase" id="RU003832"/>
    </source>
</evidence>
<accession>A0A8K0EQM1</accession>
<keyword evidence="8" id="KW-1185">Reference proteome</keyword>
<evidence type="ECO:0000256" key="2">
    <source>
        <dbReference type="ARBA" id="ARBA00008919"/>
    </source>
</evidence>
<evidence type="ECO:0000256" key="1">
    <source>
        <dbReference type="ARBA" id="ARBA00004922"/>
    </source>
</evidence>
<reference evidence="7" key="1">
    <citation type="submission" date="2022-01" db="EMBL/GenBank/DDBJ databases">
        <authorList>
            <person name="Braso-Vives M."/>
        </authorList>
    </citation>
    <scope>NUCLEOTIDE SEQUENCE</scope>
</reference>
<feature type="domain" description="Fucosyltransferase C-terminal" evidence="6">
    <location>
        <begin position="116"/>
        <end position="172"/>
    </location>
</feature>
<keyword evidence="5" id="KW-0812">Transmembrane</keyword>
<dbReference type="Proteomes" id="UP000838412">
    <property type="component" value="Chromosome 4"/>
</dbReference>
<organism evidence="7 8">
    <name type="scientific">Branchiostoma lanceolatum</name>
    <name type="common">Common lancelet</name>
    <name type="synonym">Amphioxus lanceolatum</name>
    <dbReference type="NCBI Taxonomy" id="7740"/>
    <lineage>
        <taxon>Eukaryota</taxon>
        <taxon>Metazoa</taxon>
        <taxon>Chordata</taxon>
        <taxon>Cephalochordata</taxon>
        <taxon>Leptocardii</taxon>
        <taxon>Amphioxiformes</taxon>
        <taxon>Branchiostomatidae</taxon>
        <taxon>Branchiostoma</taxon>
    </lineage>
</organism>
<keyword evidence="5" id="KW-0333">Golgi apparatus</keyword>
<evidence type="ECO:0000259" key="6">
    <source>
        <dbReference type="Pfam" id="PF00852"/>
    </source>
</evidence>
<sequence>MNPTLIDKCGEFFEVLERSGLPNYDNLVPSDSEHPSARFYSTWNVDAATLPAKKSPDHKKVIIWNPTSRWPTAKAIPCPSLPQCEFVRKKRRKTKTEDADAIIFRGIHGIPQKYRNDFESPEALANYLNYLDQNDDKYNEYFAWKTKPPKNLPDLFESRFCDVCKKLLRRPRRRGRCTLTWTGGGGERTMSTVNQSCGTGDLRVKKMQYISPNKLCM</sequence>
<dbReference type="GO" id="GO:0032580">
    <property type="term" value="C:Golgi cisterna membrane"/>
    <property type="evidence" value="ECO:0007669"/>
    <property type="project" value="UniProtKB-SubCell"/>
</dbReference>
<dbReference type="InterPro" id="IPR038577">
    <property type="entry name" value="GT10-like_C_sf"/>
</dbReference>
<dbReference type="SUPFAM" id="SSF53756">
    <property type="entry name" value="UDP-Glycosyltransferase/glycogen phosphorylase"/>
    <property type="match status" value="1"/>
</dbReference>
<dbReference type="InterPro" id="IPR055270">
    <property type="entry name" value="Glyco_tran_10_C"/>
</dbReference>
<dbReference type="EMBL" id="OV696689">
    <property type="protein sequence ID" value="CAH1262482.1"/>
    <property type="molecule type" value="Genomic_DNA"/>
</dbReference>
<gene>
    <name evidence="7" type="primary">Hypp2557</name>
    <name evidence="7" type="ORF">BLAG_LOCUS17521</name>
</gene>
<comment type="subcellular location">
    <subcellularLocation>
        <location evidence="5">Golgi apparatus</location>
        <location evidence="5">Golgi stack membrane</location>
        <topology evidence="5">Single-pass type II membrane protein</topology>
    </subcellularLocation>
</comment>
<evidence type="ECO:0000313" key="7">
    <source>
        <dbReference type="EMBL" id="CAH1262482.1"/>
    </source>
</evidence>
<dbReference type="EC" id="2.4.1.-" evidence="5"/>
<name>A0A8K0EQM1_BRALA</name>